<reference evidence="3" key="1">
    <citation type="submission" date="2020-06" db="EMBL/GenBank/DDBJ databases">
        <authorList>
            <consortium name="Plant Systems Biology data submission"/>
        </authorList>
    </citation>
    <scope>NUCLEOTIDE SEQUENCE</scope>
    <source>
        <strain evidence="3">D6</strain>
    </source>
</reference>
<comment type="caution">
    <text evidence="3">The sequence shown here is derived from an EMBL/GenBank/DDBJ whole genome shotgun (WGS) entry which is preliminary data.</text>
</comment>
<gene>
    <name evidence="3" type="ORF">SEMRO_2100_G314510.1</name>
</gene>
<keyword evidence="2" id="KW-1133">Transmembrane helix</keyword>
<sequence>MWSRRRAKGEEAPPLEPEMESAVEPPSSASGLSQIYLGLVVFLVGVVAASLFSRDSSISLSTGTTTSKTSSTRTKKRGKLGDGCFHIFLDVGGDLGLHARFVLEPQWYSDAVETHKVIDGAFGPPSKRDNRDICVFAFPNAMAPEDQAVDEDMVELHQKRRNRRQQLQAAYAKLGWKFLSIEPDTNTITAATNTTKKTNKKHSDAPGVQVAKWMQTHLLNRQLPTTIHGDYHGTGDTGNIVVKFDVPHLELLVAPGTALREATCLTMDRFYGEWKTSREAVAKGHNPVTGLGALASKYDTPVDAQTAFGTLWNLKQQQLPSCKSQWLGMFKEEQQLVEEDVPLPMMVGG</sequence>
<feature type="region of interest" description="Disordered" evidence="1">
    <location>
        <begin position="1"/>
        <end position="25"/>
    </location>
</feature>
<proteinExistence type="predicted"/>
<dbReference type="EMBL" id="CAICTM010002098">
    <property type="protein sequence ID" value="CAB9527896.1"/>
    <property type="molecule type" value="Genomic_DNA"/>
</dbReference>
<evidence type="ECO:0000256" key="1">
    <source>
        <dbReference type="SAM" id="MobiDB-lite"/>
    </source>
</evidence>
<protein>
    <submittedName>
        <fullName evidence="3">Uncharacterized protein</fullName>
    </submittedName>
</protein>
<dbReference type="AlphaFoldDB" id="A0A9N8EYH6"/>
<evidence type="ECO:0000256" key="2">
    <source>
        <dbReference type="SAM" id="Phobius"/>
    </source>
</evidence>
<name>A0A9N8EYH6_9STRA</name>
<dbReference type="OrthoDB" id="10006218at2759"/>
<evidence type="ECO:0000313" key="3">
    <source>
        <dbReference type="EMBL" id="CAB9527896.1"/>
    </source>
</evidence>
<keyword evidence="4" id="KW-1185">Reference proteome</keyword>
<organism evidence="3 4">
    <name type="scientific">Seminavis robusta</name>
    <dbReference type="NCBI Taxonomy" id="568900"/>
    <lineage>
        <taxon>Eukaryota</taxon>
        <taxon>Sar</taxon>
        <taxon>Stramenopiles</taxon>
        <taxon>Ochrophyta</taxon>
        <taxon>Bacillariophyta</taxon>
        <taxon>Bacillariophyceae</taxon>
        <taxon>Bacillariophycidae</taxon>
        <taxon>Naviculales</taxon>
        <taxon>Naviculaceae</taxon>
        <taxon>Seminavis</taxon>
    </lineage>
</organism>
<keyword evidence="2" id="KW-0472">Membrane</keyword>
<feature type="transmembrane region" description="Helical" evidence="2">
    <location>
        <begin position="35"/>
        <end position="52"/>
    </location>
</feature>
<evidence type="ECO:0000313" key="4">
    <source>
        <dbReference type="Proteomes" id="UP001153069"/>
    </source>
</evidence>
<dbReference type="Proteomes" id="UP001153069">
    <property type="component" value="Unassembled WGS sequence"/>
</dbReference>
<accession>A0A9N8EYH6</accession>
<keyword evidence="2" id="KW-0812">Transmembrane</keyword>